<dbReference type="GO" id="GO:0003735">
    <property type="term" value="F:structural constituent of ribosome"/>
    <property type="evidence" value="ECO:0007669"/>
    <property type="project" value="InterPro"/>
</dbReference>
<keyword evidence="2" id="KW-0699">rRNA-binding</keyword>
<dbReference type="PANTHER" id="PTHR48277">
    <property type="entry name" value="MITOCHONDRIAL RIBOSOMAL PROTEIN S5"/>
    <property type="match status" value="1"/>
</dbReference>
<dbReference type="FunFam" id="3.30.230.10:FF:000002">
    <property type="entry name" value="30S ribosomal protein S5"/>
    <property type="match status" value="1"/>
</dbReference>
<dbReference type="PROSITE" id="PS00585">
    <property type="entry name" value="RIBOSOMAL_S5"/>
    <property type="match status" value="1"/>
</dbReference>
<gene>
    <name evidence="7" type="ORF">METZ01_LOCUS112843</name>
</gene>
<evidence type="ECO:0000259" key="6">
    <source>
        <dbReference type="PROSITE" id="PS50881"/>
    </source>
</evidence>
<evidence type="ECO:0000313" key="7">
    <source>
        <dbReference type="EMBL" id="SVA59989.1"/>
    </source>
</evidence>
<dbReference type="GO" id="GO:0019843">
    <property type="term" value="F:rRNA binding"/>
    <property type="evidence" value="ECO:0007669"/>
    <property type="project" value="UniProtKB-KW"/>
</dbReference>
<dbReference type="NCBIfam" id="TIGR01021">
    <property type="entry name" value="rpsE_bact"/>
    <property type="match status" value="1"/>
</dbReference>
<dbReference type="InterPro" id="IPR000851">
    <property type="entry name" value="Ribosomal_uS5"/>
</dbReference>
<evidence type="ECO:0000256" key="5">
    <source>
        <dbReference type="ARBA" id="ARBA00023274"/>
    </source>
</evidence>
<keyword evidence="4" id="KW-0689">Ribosomal protein</keyword>
<comment type="similarity">
    <text evidence="1">Belongs to the universal ribosomal protein uS5 family.</text>
</comment>
<dbReference type="EMBL" id="UINC01013986">
    <property type="protein sequence ID" value="SVA59989.1"/>
    <property type="molecule type" value="Genomic_DNA"/>
</dbReference>
<dbReference type="InterPro" id="IPR005712">
    <property type="entry name" value="Ribosomal_uS5_bac-type"/>
</dbReference>
<dbReference type="AlphaFoldDB" id="A0A381X5G9"/>
<dbReference type="Pfam" id="PF03719">
    <property type="entry name" value="Ribosomal_S5_C"/>
    <property type="match status" value="1"/>
</dbReference>
<proteinExistence type="inferred from homology"/>
<evidence type="ECO:0000256" key="2">
    <source>
        <dbReference type="ARBA" id="ARBA00022730"/>
    </source>
</evidence>
<name>A0A381X5G9_9ZZZZ</name>
<feature type="domain" description="S5 DRBM" evidence="6">
    <location>
        <begin position="10"/>
        <end position="73"/>
    </location>
</feature>
<evidence type="ECO:0000256" key="4">
    <source>
        <dbReference type="ARBA" id="ARBA00022980"/>
    </source>
</evidence>
<organism evidence="7">
    <name type="scientific">marine metagenome</name>
    <dbReference type="NCBI Taxonomy" id="408172"/>
    <lineage>
        <taxon>unclassified sequences</taxon>
        <taxon>metagenomes</taxon>
        <taxon>ecological metagenomes</taxon>
    </lineage>
</organism>
<dbReference type="HAMAP" id="MF_01307_B">
    <property type="entry name" value="Ribosomal_uS5_B"/>
    <property type="match status" value="1"/>
</dbReference>
<dbReference type="GO" id="GO:0005737">
    <property type="term" value="C:cytoplasm"/>
    <property type="evidence" value="ECO:0007669"/>
    <property type="project" value="UniProtKB-ARBA"/>
</dbReference>
<dbReference type="PROSITE" id="PS50881">
    <property type="entry name" value="S5_DSRBD"/>
    <property type="match status" value="1"/>
</dbReference>
<keyword evidence="3" id="KW-0694">RNA-binding</keyword>
<evidence type="ECO:0000256" key="1">
    <source>
        <dbReference type="ARBA" id="ARBA00008945"/>
    </source>
</evidence>
<reference evidence="7" key="1">
    <citation type="submission" date="2018-05" db="EMBL/GenBank/DDBJ databases">
        <authorList>
            <person name="Lanie J.A."/>
            <person name="Ng W.-L."/>
            <person name="Kazmierczak K.M."/>
            <person name="Andrzejewski T.M."/>
            <person name="Davidsen T.M."/>
            <person name="Wayne K.J."/>
            <person name="Tettelin H."/>
            <person name="Glass J.I."/>
            <person name="Rusch D."/>
            <person name="Podicherti R."/>
            <person name="Tsui H.-C.T."/>
            <person name="Winkler M.E."/>
        </authorList>
    </citation>
    <scope>NUCLEOTIDE SEQUENCE</scope>
</reference>
<dbReference type="SUPFAM" id="SSF54768">
    <property type="entry name" value="dsRNA-binding domain-like"/>
    <property type="match status" value="1"/>
</dbReference>
<dbReference type="PANTHER" id="PTHR48277:SF1">
    <property type="entry name" value="MITOCHONDRIAL RIBOSOMAL PROTEIN S5"/>
    <property type="match status" value="1"/>
</dbReference>
<accession>A0A381X5G9</accession>
<dbReference type="Pfam" id="PF00333">
    <property type="entry name" value="Ribosomal_S5"/>
    <property type="match status" value="1"/>
</dbReference>
<dbReference type="InterPro" id="IPR013810">
    <property type="entry name" value="Ribosomal_uS5_N"/>
</dbReference>
<dbReference type="SUPFAM" id="SSF54211">
    <property type="entry name" value="Ribosomal protein S5 domain 2-like"/>
    <property type="match status" value="1"/>
</dbReference>
<sequence>MINPAELDLKEESVIRVTRVSKVTSRGKNFRFGALVAIGDGNGHVGIGQGKAGEVMTAISKAKEEAKQNIVKINLVNKTIPHKIVSRYGASQVMLKPASPGTGIIAGSAVRALMEQVGIQNILTKRFGSNNQLNVTKATMKALSSLKDVVSIANKRGITIKEVFN</sequence>
<keyword evidence="5" id="KW-0687">Ribonucleoprotein</keyword>
<dbReference type="InterPro" id="IPR014721">
    <property type="entry name" value="Ribsml_uS5_D2-typ_fold_subgr"/>
</dbReference>
<dbReference type="InterPro" id="IPR005324">
    <property type="entry name" value="Ribosomal_uS5_C"/>
</dbReference>
<dbReference type="Gene3D" id="3.30.230.10">
    <property type="match status" value="1"/>
</dbReference>
<dbReference type="InterPro" id="IPR018192">
    <property type="entry name" value="Ribosomal_uS5_N_CS"/>
</dbReference>
<dbReference type="Gene3D" id="3.30.160.20">
    <property type="match status" value="1"/>
</dbReference>
<dbReference type="InterPro" id="IPR020568">
    <property type="entry name" value="Ribosomal_Su5_D2-typ_SF"/>
</dbReference>
<dbReference type="GO" id="GO:0006412">
    <property type="term" value="P:translation"/>
    <property type="evidence" value="ECO:0007669"/>
    <property type="project" value="InterPro"/>
</dbReference>
<protein>
    <recommendedName>
        <fullName evidence="6">S5 DRBM domain-containing protein</fullName>
    </recommendedName>
</protein>
<evidence type="ECO:0000256" key="3">
    <source>
        <dbReference type="ARBA" id="ARBA00022884"/>
    </source>
</evidence>
<dbReference type="GO" id="GO:0015935">
    <property type="term" value="C:small ribosomal subunit"/>
    <property type="evidence" value="ECO:0007669"/>
    <property type="project" value="InterPro"/>
</dbReference>